<keyword evidence="6" id="KW-0808">Transferase</keyword>
<evidence type="ECO:0000256" key="9">
    <source>
        <dbReference type="ARBA" id="ARBA00022989"/>
    </source>
</evidence>
<evidence type="ECO:0000256" key="5">
    <source>
        <dbReference type="ARBA" id="ARBA00022553"/>
    </source>
</evidence>
<feature type="domain" description="HAMP" evidence="12">
    <location>
        <begin position="212"/>
        <end position="267"/>
    </location>
</feature>
<dbReference type="InterPro" id="IPR033479">
    <property type="entry name" value="dCache_1"/>
</dbReference>
<evidence type="ECO:0000256" key="4">
    <source>
        <dbReference type="ARBA" id="ARBA00022475"/>
    </source>
</evidence>
<keyword evidence="10 11" id="KW-0472">Membrane</keyword>
<protein>
    <recommendedName>
        <fullName evidence="3">histidine kinase</fullName>
        <ecNumber evidence="3">2.7.13.3</ecNumber>
    </recommendedName>
</protein>
<dbReference type="SUPFAM" id="SSF158472">
    <property type="entry name" value="HAMP domain-like"/>
    <property type="match status" value="1"/>
</dbReference>
<dbReference type="EC" id="2.7.13.3" evidence="3"/>
<dbReference type="PANTHER" id="PTHR45528:SF10">
    <property type="entry name" value="METHYL-ACCEPTING CHEMOTAXIS PROTEIN"/>
    <property type="match status" value="1"/>
</dbReference>
<dbReference type="PROSITE" id="PS50885">
    <property type="entry name" value="HAMP"/>
    <property type="match status" value="1"/>
</dbReference>
<evidence type="ECO:0000259" key="12">
    <source>
        <dbReference type="PROSITE" id="PS50885"/>
    </source>
</evidence>
<dbReference type="CDD" id="cd18773">
    <property type="entry name" value="PDC1_HK_sensor"/>
    <property type="match status" value="1"/>
</dbReference>
<keyword evidence="4" id="KW-1003">Cell membrane</keyword>
<dbReference type="InterPro" id="IPR050398">
    <property type="entry name" value="HssS/ArlS-like"/>
</dbReference>
<dbReference type="InterPro" id="IPR003660">
    <property type="entry name" value="HAMP_dom"/>
</dbReference>
<evidence type="ECO:0000313" key="14">
    <source>
        <dbReference type="Proteomes" id="UP000627781"/>
    </source>
</evidence>
<keyword evidence="14" id="KW-1185">Reference proteome</keyword>
<evidence type="ECO:0000313" key="13">
    <source>
        <dbReference type="EMBL" id="MBD7911932.1"/>
    </source>
</evidence>
<dbReference type="Pfam" id="PF02743">
    <property type="entry name" value="dCache_1"/>
    <property type="match status" value="1"/>
</dbReference>
<feature type="transmembrane region" description="Helical" evidence="11">
    <location>
        <begin position="190"/>
        <end position="212"/>
    </location>
</feature>
<accession>A0ABR8PUW9</accession>
<evidence type="ECO:0000256" key="8">
    <source>
        <dbReference type="ARBA" id="ARBA00022777"/>
    </source>
</evidence>
<proteinExistence type="predicted"/>
<organism evidence="13 14">
    <name type="scientific">Clostridium cibarium</name>
    <dbReference type="NCBI Taxonomy" id="2762247"/>
    <lineage>
        <taxon>Bacteria</taxon>
        <taxon>Bacillati</taxon>
        <taxon>Bacillota</taxon>
        <taxon>Clostridia</taxon>
        <taxon>Eubacteriales</taxon>
        <taxon>Clostridiaceae</taxon>
        <taxon>Clostridium</taxon>
    </lineage>
</organism>
<name>A0ABR8PUW9_9CLOT</name>
<keyword evidence="7 11" id="KW-0812">Transmembrane</keyword>
<dbReference type="CDD" id="cd12912">
    <property type="entry name" value="PDC2_MCP_like"/>
    <property type="match status" value="1"/>
</dbReference>
<dbReference type="PANTHER" id="PTHR45528">
    <property type="entry name" value="SENSOR HISTIDINE KINASE CPXA"/>
    <property type="match status" value="1"/>
</dbReference>
<dbReference type="Gene3D" id="3.30.450.20">
    <property type="entry name" value="PAS domain"/>
    <property type="match status" value="1"/>
</dbReference>
<keyword evidence="8" id="KW-0418">Kinase</keyword>
<evidence type="ECO:0000256" key="1">
    <source>
        <dbReference type="ARBA" id="ARBA00000085"/>
    </source>
</evidence>
<evidence type="ECO:0000256" key="6">
    <source>
        <dbReference type="ARBA" id="ARBA00022679"/>
    </source>
</evidence>
<evidence type="ECO:0000256" key="11">
    <source>
        <dbReference type="SAM" id="Phobius"/>
    </source>
</evidence>
<sequence>MSKSIDAAITDKDGKAVFISGKIENIKNTKYFLSAMAGKSQVITPYYDNALKKKIIAYSRAIKGENNENIGILVAFKDSSKLGEINKSIKFMNTGSGFIIDSFGNYIAHEDDSFVNENKNIISLTEDGQDFSDLNNIGKDMTSGFTESKEYVYKGIRKYVTYTPVGESGLSIALTVDKNDLLGKLFDLKMASIFVTVVVVLVLAGVIVLLSINIGHPLKKTKEYVHIMADGDFTKEVNSKYLKRKDEVADICKSINRAKESIRGMIYSVKDTSGEVKINANVLSSISTELRDLTQDITIAIEGVADRTGN</sequence>
<dbReference type="Proteomes" id="UP000627781">
    <property type="component" value="Unassembled WGS sequence"/>
</dbReference>
<evidence type="ECO:0000256" key="2">
    <source>
        <dbReference type="ARBA" id="ARBA00004651"/>
    </source>
</evidence>
<dbReference type="Gene3D" id="1.10.287.950">
    <property type="entry name" value="Methyl-accepting chemotaxis protein"/>
    <property type="match status" value="1"/>
</dbReference>
<comment type="catalytic activity">
    <reaction evidence="1">
        <text>ATP + protein L-histidine = ADP + protein N-phospho-L-histidine.</text>
        <dbReference type="EC" id="2.7.13.3"/>
    </reaction>
</comment>
<gene>
    <name evidence="13" type="ORF">H9661_11245</name>
</gene>
<comment type="caution">
    <text evidence="13">The sequence shown here is derived from an EMBL/GenBank/DDBJ whole genome shotgun (WGS) entry which is preliminary data.</text>
</comment>
<dbReference type="RefSeq" id="WP_191768874.1">
    <property type="nucleotide sequence ID" value="NZ_JACSRA010000017.1"/>
</dbReference>
<evidence type="ECO:0000256" key="7">
    <source>
        <dbReference type="ARBA" id="ARBA00022692"/>
    </source>
</evidence>
<comment type="subcellular location">
    <subcellularLocation>
        <location evidence="2">Cell membrane</location>
        <topology evidence="2">Multi-pass membrane protein</topology>
    </subcellularLocation>
</comment>
<dbReference type="CDD" id="cd06225">
    <property type="entry name" value="HAMP"/>
    <property type="match status" value="1"/>
</dbReference>
<evidence type="ECO:0000256" key="10">
    <source>
        <dbReference type="ARBA" id="ARBA00023136"/>
    </source>
</evidence>
<evidence type="ECO:0000256" key="3">
    <source>
        <dbReference type="ARBA" id="ARBA00012438"/>
    </source>
</evidence>
<keyword evidence="5" id="KW-0597">Phosphoprotein</keyword>
<keyword evidence="9 11" id="KW-1133">Transmembrane helix</keyword>
<dbReference type="EMBL" id="JACSRA010000017">
    <property type="protein sequence ID" value="MBD7911932.1"/>
    <property type="molecule type" value="Genomic_DNA"/>
</dbReference>
<reference evidence="13 14" key="1">
    <citation type="submission" date="2020-08" db="EMBL/GenBank/DDBJ databases">
        <title>A Genomic Blueprint of the Chicken Gut Microbiome.</title>
        <authorList>
            <person name="Gilroy R."/>
            <person name="Ravi A."/>
            <person name="Getino M."/>
            <person name="Pursley I."/>
            <person name="Horton D.L."/>
            <person name="Alikhan N.-F."/>
            <person name="Baker D."/>
            <person name="Gharbi K."/>
            <person name="Hall N."/>
            <person name="Watson M."/>
            <person name="Adriaenssens E.M."/>
            <person name="Foster-Nyarko E."/>
            <person name="Jarju S."/>
            <person name="Secka A."/>
            <person name="Antonio M."/>
            <person name="Oren A."/>
            <person name="Chaudhuri R."/>
            <person name="La Ragione R.M."/>
            <person name="Hildebrand F."/>
            <person name="Pallen M.J."/>
        </authorList>
    </citation>
    <scope>NUCLEOTIDE SEQUENCE [LARGE SCALE GENOMIC DNA]</scope>
    <source>
        <strain evidence="13 14">Sa3CVN1</strain>
    </source>
</reference>